<dbReference type="OrthoDB" id="676979at2759"/>
<organism evidence="2 3">
    <name type="scientific">Mucor saturninus</name>
    <dbReference type="NCBI Taxonomy" id="64648"/>
    <lineage>
        <taxon>Eukaryota</taxon>
        <taxon>Fungi</taxon>
        <taxon>Fungi incertae sedis</taxon>
        <taxon>Mucoromycota</taxon>
        <taxon>Mucoromycotina</taxon>
        <taxon>Mucoromycetes</taxon>
        <taxon>Mucorales</taxon>
        <taxon>Mucorineae</taxon>
        <taxon>Mucoraceae</taxon>
        <taxon>Mucor</taxon>
    </lineage>
</organism>
<feature type="non-terminal residue" evidence="2">
    <location>
        <position position="568"/>
    </location>
</feature>
<dbReference type="InterPro" id="IPR032675">
    <property type="entry name" value="LRR_dom_sf"/>
</dbReference>
<protein>
    <submittedName>
        <fullName evidence="2">Uncharacterized protein</fullName>
    </submittedName>
</protein>
<evidence type="ECO:0000313" key="2">
    <source>
        <dbReference type="EMBL" id="KAG2190548.1"/>
    </source>
</evidence>
<feature type="region of interest" description="Disordered" evidence="1">
    <location>
        <begin position="549"/>
        <end position="568"/>
    </location>
</feature>
<dbReference type="EMBL" id="JAEPRD010000627">
    <property type="protein sequence ID" value="KAG2190548.1"/>
    <property type="molecule type" value="Genomic_DNA"/>
</dbReference>
<proteinExistence type="predicted"/>
<evidence type="ECO:0000313" key="3">
    <source>
        <dbReference type="Proteomes" id="UP000603453"/>
    </source>
</evidence>
<comment type="caution">
    <text evidence="2">The sequence shown here is derived from an EMBL/GenBank/DDBJ whole genome shotgun (WGS) entry which is preliminary data.</text>
</comment>
<accession>A0A8H7QDL2</accession>
<dbReference type="AlphaFoldDB" id="A0A8H7QDL2"/>
<evidence type="ECO:0000256" key="1">
    <source>
        <dbReference type="SAM" id="MobiDB-lite"/>
    </source>
</evidence>
<sequence>MRISSSSGLDSICKTSEQAYESVQRNIYHTKSLTLRRAVPVTDKQILSLQQIFPKLRYLCIVNYLLDQSSFAMPADWSSWGSLDELFFGLVDCTISRAEKIVLDIVCSLQSLSRLTLLLDCDQDLLEFTINDFEILHSSLCQLEYLSINTDLCPLTIDDMNTVDITVPATRLTFLKIYSRKTVHRWMCYFAAKYPNLRTLEGLVIGEIDNTEEYQSEIASTSFPVIPNSFRHLQSFRASLDSRSALTYLAIWNHFGLSNTSLGHVGCTFTGCGINKINLVSIIKASVEPFTDTLETLYFEFAESKENTLTAAMALDHYTCLAYLHISSDYSSVMLNPILDSCVALKALKLCAEWIIIDPSAPTRSKPHGLRVLEIYNSAITAETLNFVSVQCPRLSYMWLLNTSIRGQICHKTGTLCVDMSKTSFISLRLNNVRFKISINFDFYYDGDPENNFAIFTLYQTNIKTPPREKKSSKWKMLSIRQLRTPSTVFDGDLPEKYDSSQNTKTDWYYAVHEYGGNIGWSSIMWKLTAQEGKYVQNYLSSFQYKEYEEKRASRCHGNRSGSKKEWK</sequence>
<dbReference type="SUPFAM" id="SSF52047">
    <property type="entry name" value="RNI-like"/>
    <property type="match status" value="1"/>
</dbReference>
<dbReference type="Proteomes" id="UP000603453">
    <property type="component" value="Unassembled WGS sequence"/>
</dbReference>
<name>A0A8H7QDL2_9FUNG</name>
<gene>
    <name evidence="2" type="ORF">INT47_007469</name>
</gene>
<reference evidence="2" key="1">
    <citation type="submission" date="2020-12" db="EMBL/GenBank/DDBJ databases">
        <title>Metabolic potential, ecology and presence of endohyphal bacteria is reflected in genomic diversity of Mucoromycotina.</title>
        <authorList>
            <person name="Muszewska A."/>
            <person name="Okrasinska A."/>
            <person name="Steczkiewicz K."/>
            <person name="Drgas O."/>
            <person name="Orlowska M."/>
            <person name="Perlinska-Lenart U."/>
            <person name="Aleksandrzak-Piekarczyk T."/>
            <person name="Szatraj K."/>
            <person name="Zielenkiewicz U."/>
            <person name="Pilsyk S."/>
            <person name="Malc E."/>
            <person name="Mieczkowski P."/>
            <person name="Kruszewska J.S."/>
            <person name="Biernat P."/>
            <person name="Pawlowska J."/>
        </authorList>
    </citation>
    <scope>NUCLEOTIDE SEQUENCE</scope>
    <source>
        <strain evidence="2">WA0000017839</strain>
    </source>
</reference>
<dbReference type="Gene3D" id="3.80.10.10">
    <property type="entry name" value="Ribonuclease Inhibitor"/>
    <property type="match status" value="1"/>
</dbReference>
<keyword evidence="3" id="KW-1185">Reference proteome</keyword>